<dbReference type="InterPro" id="IPR000182">
    <property type="entry name" value="GNAT_dom"/>
</dbReference>
<dbReference type="OrthoDB" id="423921at2"/>
<dbReference type="InterPro" id="IPR016181">
    <property type="entry name" value="Acyl_CoA_acyltransferase"/>
</dbReference>
<reference evidence="2 3" key="1">
    <citation type="submission" date="2018-03" db="EMBL/GenBank/DDBJ databases">
        <title>Genomic Encyclopedia of Type Strains, Phase III (KMG-III): the genomes of soil and plant-associated and newly described type strains.</title>
        <authorList>
            <person name="Whitman W."/>
        </authorList>
    </citation>
    <scope>NUCLEOTIDE SEQUENCE [LARGE SCALE GENOMIC DNA]</scope>
    <source>
        <strain evidence="2 3">CGMCC 1.12259</strain>
    </source>
</reference>
<dbReference type="PROSITE" id="PS51186">
    <property type="entry name" value="GNAT"/>
    <property type="match status" value="1"/>
</dbReference>
<evidence type="ECO:0000259" key="1">
    <source>
        <dbReference type="PROSITE" id="PS51186"/>
    </source>
</evidence>
<dbReference type="RefSeq" id="WP_106532753.1">
    <property type="nucleotide sequence ID" value="NZ_PYAT01000003.1"/>
</dbReference>
<feature type="domain" description="N-acetyltransferase" evidence="1">
    <location>
        <begin position="3"/>
        <end position="152"/>
    </location>
</feature>
<dbReference type="PANTHER" id="PTHR43415">
    <property type="entry name" value="SPERMIDINE N(1)-ACETYLTRANSFERASE"/>
    <property type="match status" value="1"/>
</dbReference>
<sequence>MEYAFYPMTQEIAEEIAYQWHYDTEYSFYDMEADQEDLQEFVNPVIRGNSYFMVIQNNETIGFYCFHQITEKTIDMGLGMKPDLTGNGSGVEFLEAGMAFLKSRFLPEKVTLSVATFNKRAIKVYKKIGFEENGTFIQATNGGNYEFLKMIYHC</sequence>
<dbReference type="SUPFAM" id="SSF55729">
    <property type="entry name" value="Acyl-CoA N-acyltransferases (Nat)"/>
    <property type="match status" value="1"/>
</dbReference>
<keyword evidence="3" id="KW-1185">Reference proteome</keyword>
<evidence type="ECO:0000313" key="3">
    <source>
        <dbReference type="Proteomes" id="UP000242682"/>
    </source>
</evidence>
<gene>
    <name evidence="2" type="ORF">B0H99_103146</name>
</gene>
<keyword evidence="2" id="KW-0808">Transferase</keyword>
<accession>A0A2P8H467</accession>
<organism evidence="2 3">
    <name type="scientific">Planomicrobium soli</name>
    <dbReference type="NCBI Taxonomy" id="1176648"/>
    <lineage>
        <taxon>Bacteria</taxon>
        <taxon>Bacillati</taxon>
        <taxon>Bacillota</taxon>
        <taxon>Bacilli</taxon>
        <taxon>Bacillales</taxon>
        <taxon>Caryophanaceae</taxon>
        <taxon>Planomicrobium</taxon>
    </lineage>
</organism>
<evidence type="ECO:0000313" key="2">
    <source>
        <dbReference type="EMBL" id="PSL41012.1"/>
    </source>
</evidence>
<name>A0A2P8H467_9BACL</name>
<dbReference type="AlphaFoldDB" id="A0A2P8H467"/>
<comment type="caution">
    <text evidence="2">The sequence shown here is derived from an EMBL/GenBank/DDBJ whole genome shotgun (WGS) entry which is preliminary data.</text>
</comment>
<dbReference type="Pfam" id="PF13302">
    <property type="entry name" value="Acetyltransf_3"/>
    <property type="match status" value="1"/>
</dbReference>
<dbReference type="Proteomes" id="UP000242682">
    <property type="component" value="Unassembled WGS sequence"/>
</dbReference>
<dbReference type="GO" id="GO:0016747">
    <property type="term" value="F:acyltransferase activity, transferring groups other than amino-acyl groups"/>
    <property type="evidence" value="ECO:0007669"/>
    <property type="project" value="InterPro"/>
</dbReference>
<protein>
    <submittedName>
        <fullName evidence="2">Ribosomal-protein-alanine N-acetyltransferase</fullName>
    </submittedName>
</protein>
<dbReference type="EMBL" id="PYAT01000003">
    <property type="protein sequence ID" value="PSL41012.1"/>
    <property type="molecule type" value="Genomic_DNA"/>
</dbReference>
<dbReference type="Gene3D" id="3.40.630.30">
    <property type="match status" value="1"/>
</dbReference>
<proteinExistence type="predicted"/>
<dbReference type="PANTHER" id="PTHR43415:SF3">
    <property type="entry name" value="GNAT-FAMILY ACETYLTRANSFERASE"/>
    <property type="match status" value="1"/>
</dbReference>